<accession>A0A8S9GE03</accession>
<reference evidence="1" key="1">
    <citation type="submission" date="2019-12" db="EMBL/GenBank/DDBJ databases">
        <title>Genome sequencing and annotation of Brassica cretica.</title>
        <authorList>
            <person name="Studholme D.J."/>
            <person name="Sarris P.F."/>
        </authorList>
    </citation>
    <scope>NUCLEOTIDE SEQUENCE</scope>
    <source>
        <strain evidence="1">PFS-001/15</strain>
        <tissue evidence="1">Leaf</tissue>
    </source>
</reference>
<name>A0A8S9GE03_BRACR</name>
<evidence type="ECO:0000313" key="2">
    <source>
        <dbReference type="Proteomes" id="UP000712281"/>
    </source>
</evidence>
<proteinExistence type="predicted"/>
<protein>
    <submittedName>
        <fullName evidence="1">Uncharacterized protein</fullName>
    </submittedName>
</protein>
<evidence type="ECO:0000313" key="1">
    <source>
        <dbReference type="EMBL" id="KAF2542668.1"/>
    </source>
</evidence>
<dbReference type="Proteomes" id="UP000712281">
    <property type="component" value="Unassembled WGS sequence"/>
</dbReference>
<organism evidence="1 2">
    <name type="scientific">Brassica cretica</name>
    <name type="common">Mustard</name>
    <dbReference type="NCBI Taxonomy" id="69181"/>
    <lineage>
        <taxon>Eukaryota</taxon>
        <taxon>Viridiplantae</taxon>
        <taxon>Streptophyta</taxon>
        <taxon>Embryophyta</taxon>
        <taxon>Tracheophyta</taxon>
        <taxon>Spermatophyta</taxon>
        <taxon>Magnoliopsida</taxon>
        <taxon>eudicotyledons</taxon>
        <taxon>Gunneridae</taxon>
        <taxon>Pentapetalae</taxon>
        <taxon>rosids</taxon>
        <taxon>malvids</taxon>
        <taxon>Brassicales</taxon>
        <taxon>Brassicaceae</taxon>
        <taxon>Brassiceae</taxon>
        <taxon>Brassica</taxon>
    </lineage>
</organism>
<dbReference type="AlphaFoldDB" id="A0A8S9GE03"/>
<sequence>MDGDLPTVKLSPNFDTRYIFELAFYAAGLSQSTSSSRSYAYFTEEWSVCLLRGSCRGDEGLSIVETAFLSIDGDARIWAEIFYDR</sequence>
<comment type="caution">
    <text evidence="1">The sequence shown here is derived from an EMBL/GenBank/DDBJ whole genome shotgun (WGS) entry which is preliminary data.</text>
</comment>
<dbReference type="EMBL" id="QGKW02002005">
    <property type="protein sequence ID" value="KAF2542668.1"/>
    <property type="molecule type" value="Genomic_DNA"/>
</dbReference>
<gene>
    <name evidence="1" type="ORF">F2Q68_00031165</name>
</gene>